<keyword evidence="3" id="KW-1185">Reference proteome</keyword>
<protein>
    <submittedName>
        <fullName evidence="2">Uncharacterized protein</fullName>
    </submittedName>
</protein>
<feature type="compositionally biased region" description="Pro residues" evidence="1">
    <location>
        <begin position="1"/>
        <end position="11"/>
    </location>
</feature>
<proteinExistence type="predicted"/>
<organism evidence="2 3">
    <name type="scientific">Corchorus capsularis</name>
    <name type="common">Jute</name>
    <dbReference type="NCBI Taxonomy" id="210143"/>
    <lineage>
        <taxon>Eukaryota</taxon>
        <taxon>Viridiplantae</taxon>
        <taxon>Streptophyta</taxon>
        <taxon>Embryophyta</taxon>
        <taxon>Tracheophyta</taxon>
        <taxon>Spermatophyta</taxon>
        <taxon>Magnoliopsida</taxon>
        <taxon>eudicotyledons</taxon>
        <taxon>Gunneridae</taxon>
        <taxon>Pentapetalae</taxon>
        <taxon>rosids</taxon>
        <taxon>malvids</taxon>
        <taxon>Malvales</taxon>
        <taxon>Malvaceae</taxon>
        <taxon>Grewioideae</taxon>
        <taxon>Apeibeae</taxon>
        <taxon>Corchorus</taxon>
    </lineage>
</organism>
<dbReference type="AlphaFoldDB" id="A0A1R3FZ80"/>
<name>A0A1R3FZ80_COCAP</name>
<sequence>MALKAPPTPPRPSKKKGRNYSTKMVVKPI</sequence>
<dbReference type="Gramene" id="OMO51131">
    <property type="protein sequence ID" value="OMO51131"/>
    <property type="gene ID" value="CCACVL1_29987"/>
</dbReference>
<comment type="caution">
    <text evidence="2">The sequence shown here is derived from an EMBL/GenBank/DDBJ whole genome shotgun (WGS) entry which is preliminary data.</text>
</comment>
<accession>A0A1R3FZ80</accession>
<feature type="region of interest" description="Disordered" evidence="1">
    <location>
        <begin position="1"/>
        <end position="29"/>
    </location>
</feature>
<dbReference type="EMBL" id="AWWV01015941">
    <property type="protein sequence ID" value="OMO51131.1"/>
    <property type="molecule type" value="Genomic_DNA"/>
</dbReference>
<evidence type="ECO:0000256" key="1">
    <source>
        <dbReference type="SAM" id="MobiDB-lite"/>
    </source>
</evidence>
<gene>
    <name evidence="2" type="ORF">CCACVL1_29987</name>
</gene>
<dbReference type="Proteomes" id="UP000188268">
    <property type="component" value="Unassembled WGS sequence"/>
</dbReference>
<reference evidence="2 3" key="1">
    <citation type="submission" date="2013-09" db="EMBL/GenBank/DDBJ databases">
        <title>Corchorus capsularis genome sequencing.</title>
        <authorList>
            <person name="Alam M."/>
            <person name="Haque M.S."/>
            <person name="Islam M.S."/>
            <person name="Emdad E.M."/>
            <person name="Islam M.M."/>
            <person name="Ahmed B."/>
            <person name="Halim A."/>
            <person name="Hossen Q.M.M."/>
            <person name="Hossain M.Z."/>
            <person name="Ahmed R."/>
            <person name="Khan M.M."/>
            <person name="Islam R."/>
            <person name="Rashid M.M."/>
            <person name="Khan S.A."/>
            <person name="Rahman M.S."/>
            <person name="Alam M."/>
        </authorList>
    </citation>
    <scope>NUCLEOTIDE SEQUENCE [LARGE SCALE GENOMIC DNA]</scope>
    <source>
        <strain evidence="3">cv. CVL-1</strain>
        <tissue evidence="2">Whole seedling</tissue>
    </source>
</reference>
<evidence type="ECO:0000313" key="2">
    <source>
        <dbReference type="EMBL" id="OMO51131.1"/>
    </source>
</evidence>
<evidence type="ECO:0000313" key="3">
    <source>
        <dbReference type="Proteomes" id="UP000188268"/>
    </source>
</evidence>